<sequence>MKPDDPPRTLTKEAREHIRYLHEGFPESWEGDVTPWRRDMSPGTRPCREAMSASAHLMSQELVSITQVQVYRDCCRCLKGHEFAVTTHHSGRWDLGGRT</sequence>
<evidence type="ECO:0000313" key="2">
    <source>
        <dbReference type="Proteomes" id="UP001177744"/>
    </source>
</evidence>
<gene>
    <name evidence="1" type="ORF">QTO34_014146</name>
</gene>
<proteinExistence type="predicted"/>
<dbReference type="EMBL" id="JAULJE010000030">
    <property type="protein sequence ID" value="KAK1327432.1"/>
    <property type="molecule type" value="Genomic_DNA"/>
</dbReference>
<name>A0AA40HAK8_CNENI</name>
<dbReference type="InterPro" id="IPR010487">
    <property type="entry name" value="NGRN/Rrg9"/>
</dbReference>
<reference evidence="1" key="1">
    <citation type="submission" date="2023-06" db="EMBL/GenBank/DDBJ databases">
        <title>Reference genome for the Northern bat (Eptesicus nilssonii), a most northern bat species.</title>
        <authorList>
            <person name="Laine V.N."/>
            <person name="Pulliainen A.T."/>
            <person name="Lilley T.M."/>
        </authorList>
    </citation>
    <scope>NUCLEOTIDE SEQUENCE</scope>
    <source>
        <strain evidence="1">BLF_Eptnil</strain>
        <tissue evidence="1">Kidney</tissue>
    </source>
</reference>
<dbReference type="Pfam" id="PF06413">
    <property type="entry name" value="Neugrin"/>
    <property type="match status" value="1"/>
</dbReference>
<dbReference type="Proteomes" id="UP001177744">
    <property type="component" value="Unassembled WGS sequence"/>
</dbReference>
<dbReference type="AlphaFoldDB" id="A0AA40HAK8"/>
<accession>A0AA40HAK8</accession>
<evidence type="ECO:0000313" key="1">
    <source>
        <dbReference type="EMBL" id="KAK1327432.1"/>
    </source>
</evidence>
<protein>
    <submittedName>
        <fullName evidence="1">Uncharacterized protein</fullName>
    </submittedName>
</protein>
<organism evidence="1 2">
    <name type="scientific">Cnephaeus nilssonii</name>
    <name type="common">Northern bat</name>
    <name type="synonym">Eptesicus nilssonii</name>
    <dbReference type="NCBI Taxonomy" id="3371016"/>
    <lineage>
        <taxon>Eukaryota</taxon>
        <taxon>Metazoa</taxon>
        <taxon>Chordata</taxon>
        <taxon>Craniata</taxon>
        <taxon>Vertebrata</taxon>
        <taxon>Euteleostomi</taxon>
        <taxon>Mammalia</taxon>
        <taxon>Eutheria</taxon>
        <taxon>Laurasiatheria</taxon>
        <taxon>Chiroptera</taxon>
        <taxon>Yangochiroptera</taxon>
        <taxon>Vespertilionidae</taxon>
        <taxon>Cnephaeus</taxon>
    </lineage>
</organism>
<comment type="caution">
    <text evidence="1">The sequence shown here is derived from an EMBL/GenBank/DDBJ whole genome shotgun (WGS) entry which is preliminary data.</text>
</comment>
<keyword evidence="2" id="KW-1185">Reference proteome</keyword>